<feature type="compositionally biased region" description="Basic residues" evidence="1">
    <location>
        <begin position="72"/>
        <end position="81"/>
    </location>
</feature>
<organism evidence="3 4">
    <name type="scientific">Iris pallida</name>
    <name type="common">Sweet iris</name>
    <dbReference type="NCBI Taxonomy" id="29817"/>
    <lineage>
        <taxon>Eukaryota</taxon>
        <taxon>Viridiplantae</taxon>
        <taxon>Streptophyta</taxon>
        <taxon>Embryophyta</taxon>
        <taxon>Tracheophyta</taxon>
        <taxon>Spermatophyta</taxon>
        <taxon>Magnoliopsida</taxon>
        <taxon>Liliopsida</taxon>
        <taxon>Asparagales</taxon>
        <taxon>Iridaceae</taxon>
        <taxon>Iridoideae</taxon>
        <taxon>Irideae</taxon>
        <taxon>Iris</taxon>
    </lineage>
</organism>
<reference evidence="3" key="2">
    <citation type="submission" date="2023-04" db="EMBL/GenBank/DDBJ databases">
        <authorList>
            <person name="Bruccoleri R.E."/>
            <person name="Oakeley E.J."/>
            <person name="Faust A.-M."/>
            <person name="Dessus-Babus S."/>
            <person name="Altorfer M."/>
            <person name="Burckhardt D."/>
            <person name="Oertli M."/>
            <person name="Naumann U."/>
            <person name="Petersen F."/>
            <person name="Wong J."/>
        </authorList>
    </citation>
    <scope>NUCLEOTIDE SEQUENCE</scope>
    <source>
        <strain evidence="3">GSM-AAB239-AS_SAM_17_03QT</strain>
        <tissue evidence="3">Leaf</tissue>
    </source>
</reference>
<feature type="domain" description="AB hydrolase-1" evidence="2">
    <location>
        <begin position="84"/>
        <end position="187"/>
    </location>
</feature>
<dbReference type="SUPFAM" id="SSF53474">
    <property type="entry name" value="alpha/beta-Hydrolases"/>
    <property type="match status" value="1"/>
</dbReference>
<evidence type="ECO:0000259" key="2">
    <source>
        <dbReference type="Pfam" id="PF00561"/>
    </source>
</evidence>
<evidence type="ECO:0000313" key="4">
    <source>
        <dbReference type="Proteomes" id="UP001140949"/>
    </source>
</evidence>
<dbReference type="Gene3D" id="3.40.50.1820">
    <property type="entry name" value="alpha/beta hydrolase"/>
    <property type="match status" value="1"/>
</dbReference>
<dbReference type="InterPro" id="IPR000639">
    <property type="entry name" value="Epox_hydrolase-like"/>
</dbReference>
<evidence type="ECO:0000256" key="1">
    <source>
        <dbReference type="SAM" id="MobiDB-lite"/>
    </source>
</evidence>
<dbReference type="InterPro" id="IPR000073">
    <property type="entry name" value="AB_hydrolase_1"/>
</dbReference>
<keyword evidence="4" id="KW-1185">Reference proteome</keyword>
<accession>A0AAX6HEQ5</accession>
<dbReference type="PANTHER" id="PTHR43139:SF61">
    <property type="entry name" value="ALPHA_BETA-HYDROLASES SUPERFAMILY PROTEIN"/>
    <property type="match status" value="1"/>
</dbReference>
<dbReference type="InterPro" id="IPR052370">
    <property type="entry name" value="Meta-cleavage_hydrolase"/>
</dbReference>
<dbReference type="PANTHER" id="PTHR43139">
    <property type="entry name" value="SI:DKEY-122A22.2"/>
    <property type="match status" value="1"/>
</dbReference>
<reference evidence="3" key="1">
    <citation type="journal article" date="2023" name="GigaByte">
        <title>Genome assembly of the bearded iris, Iris pallida Lam.</title>
        <authorList>
            <person name="Bruccoleri R.E."/>
            <person name="Oakeley E.J."/>
            <person name="Faust A.M.E."/>
            <person name="Altorfer M."/>
            <person name="Dessus-Babus S."/>
            <person name="Burckhardt D."/>
            <person name="Oertli M."/>
            <person name="Naumann U."/>
            <person name="Petersen F."/>
            <person name="Wong J."/>
        </authorList>
    </citation>
    <scope>NUCLEOTIDE SEQUENCE</scope>
    <source>
        <strain evidence="3">GSM-AAB239-AS_SAM_17_03QT</strain>
    </source>
</reference>
<dbReference type="Proteomes" id="UP001140949">
    <property type="component" value="Unassembled WGS sequence"/>
</dbReference>
<dbReference type="InterPro" id="IPR029058">
    <property type="entry name" value="AB_hydrolase_fold"/>
</dbReference>
<dbReference type="PRINTS" id="PR00412">
    <property type="entry name" value="EPOXHYDRLASE"/>
</dbReference>
<dbReference type="AlphaFoldDB" id="A0AAX6HEQ5"/>
<dbReference type="GO" id="GO:0016787">
    <property type="term" value="F:hydrolase activity"/>
    <property type="evidence" value="ECO:0007669"/>
    <property type="project" value="UniProtKB-KW"/>
</dbReference>
<keyword evidence="3" id="KW-0378">Hydrolase</keyword>
<name>A0AAX6HEQ5_IRIPA</name>
<evidence type="ECO:0000313" key="3">
    <source>
        <dbReference type="EMBL" id="KAJ6839509.1"/>
    </source>
</evidence>
<protein>
    <submittedName>
        <fullName evidence="3">Epoxide hydrolase 4-like</fullName>
    </submittedName>
</protein>
<feature type="region of interest" description="Disordered" evidence="1">
    <location>
        <begin position="39"/>
        <end position="82"/>
    </location>
</feature>
<sequence length="343" mass="38519">MVNWVEAQKPLLHGLMKMSGLRQQTVDIEPAGTTMTFWVPKEKKKKKNQTHHEVVPVSRNNDNDDDDDNTSKKKKKKKKGHEKPAVVLVHGFAAEGIVTWQFQVGKLTSKYSVYVPDLLFFGGSTTRSGDRSPAFQAECLMRALDELGVHKYTVVGFSYGGMIAFKMAESRPDSVHSLVVSGSIIAMTDAVSAATMERLGFDTTSDLLLPESVKGLKALLSVATYRKLWFPDFLHRDFLKVMFNNRKERAELLDGLVISNKDAKVPNLNQRVLLLWGENDNIFKFELAKKMSEQLGEKCVVVGIRKAGHLAQLERPCVYTRRLKEFLASVHSAEPPALQDQED</sequence>
<dbReference type="Pfam" id="PF00561">
    <property type="entry name" value="Abhydrolase_1"/>
    <property type="match status" value="1"/>
</dbReference>
<dbReference type="PRINTS" id="PR00111">
    <property type="entry name" value="ABHYDROLASE"/>
</dbReference>
<comment type="caution">
    <text evidence="3">The sequence shown here is derived from an EMBL/GenBank/DDBJ whole genome shotgun (WGS) entry which is preliminary data.</text>
</comment>
<dbReference type="EMBL" id="JANAVB010009998">
    <property type="protein sequence ID" value="KAJ6839509.1"/>
    <property type="molecule type" value="Genomic_DNA"/>
</dbReference>
<gene>
    <name evidence="3" type="ORF">M6B38_313990</name>
</gene>
<proteinExistence type="predicted"/>